<dbReference type="RefSeq" id="WP_153442549.1">
    <property type="nucleotide sequence ID" value="NZ_JACIGA010000001.1"/>
</dbReference>
<accession>A0A6N7LNG4</accession>
<evidence type="ECO:0000259" key="4">
    <source>
        <dbReference type="SMART" id="SM00650"/>
    </source>
</evidence>
<reference evidence="5 6" key="1">
    <citation type="journal article" date="2013" name="Genome Biol.">
        <title>Comparative genomics of the core and accessory genomes of 48 Sinorhizobium strains comprising five genospecies.</title>
        <authorList>
            <person name="Sugawara M."/>
            <person name="Epstein B."/>
            <person name="Badgley B.D."/>
            <person name="Unno T."/>
            <person name="Xu L."/>
            <person name="Reese J."/>
            <person name="Gyaneshwar P."/>
            <person name="Denny R."/>
            <person name="Mudge J."/>
            <person name="Bharti A.K."/>
            <person name="Farmer A.D."/>
            <person name="May G.D."/>
            <person name="Woodward J.E."/>
            <person name="Medigue C."/>
            <person name="Vallenet D."/>
            <person name="Lajus A."/>
            <person name="Rouy Z."/>
            <person name="Martinez-Vaz B."/>
            <person name="Tiffin P."/>
            <person name="Young N.D."/>
            <person name="Sadowsky M.J."/>
        </authorList>
    </citation>
    <scope>NUCLEOTIDE SEQUENCE [LARGE SCALE GENOMIC DNA]</scope>
    <source>
        <strain evidence="5 6">USDA4894</strain>
    </source>
</reference>
<dbReference type="InterPro" id="IPR041698">
    <property type="entry name" value="Methyltransf_25"/>
</dbReference>
<evidence type="ECO:0000256" key="3">
    <source>
        <dbReference type="ARBA" id="ARBA00022691"/>
    </source>
</evidence>
<name>A0A6N7LNG4_SINTE</name>
<organism evidence="5 6">
    <name type="scientific">Sinorhizobium terangae</name>
    <dbReference type="NCBI Taxonomy" id="110322"/>
    <lineage>
        <taxon>Bacteria</taxon>
        <taxon>Pseudomonadati</taxon>
        <taxon>Pseudomonadota</taxon>
        <taxon>Alphaproteobacteria</taxon>
        <taxon>Hyphomicrobiales</taxon>
        <taxon>Rhizobiaceae</taxon>
        <taxon>Sinorhizobium/Ensifer group</taxon>
        <taxon>Sinorhizobium</taxon>
    </lineage>
</organism>
<dbReference type="OrthoDB" id="9805585at2"/>
<dbReference type="GO" id="GO:0000179">
    <property type="term" value="F:rRNA (adenine-N6,N6-)-dimethyltransferase activity"/>
    <property type="evidence" value="ECO:0007669"/>
    <property type="project" value="InterPro"/>
</dbReference>
<protein>
    <submittedName>
        <fullName evidence="5">Methyltransferase domain-containing protein</fullName>
    </submittedName>
</protein>
<keyword evidence="2 5" id="KW-0808">Transferase</keyword>
<dbReference type="NCBIfam" id="NF045881">
    <property type="entry name" value="PLipidMtase_Agro"/>
    <property type="match status" value="1"/>
</dbReference>
<dbReference type="Pfam" id="PF13649">
    <property type="entry name" value="Methyltransf_25"/>
    <property type="match status" value="1"/>
</dbReference>
<evidence type="ECO:0000256" key="2">
    <source>
        <dbReference type="ARBA" id="ARBA00022679"/>
    </source>
</evidence>
<dbReference type="CDD" id="cd02440">
    <property type="entry name" value="AdoMet_MTases"/>
    <property type="match status" value="1"/>
</dbReference>
<keyword evidence="1 5" id="KW-0489">Methyltransferase</keyword>
<evidence type="ECO:0000313" key="5">
    <source>
        <dbReference type="EMBL" id="MQX18788.1"/>
    </source>
</evidence>
<gene>
    <name evidence="5" type="ORF">GHK62_29835</name>
</gene>
<comment type="caution">
    <text evidence="5">The sequence shown here is derived from an EMBL/GenBank/DDBJ whole genome shotgun (WGS) entry which is preliminary data.</text>
</comment>
<dbReference type="AlphaFoldDB" id="A0A6N7LNG4"/>
<dbReference type="Proteomes" id="UP000439983">
    <property type="component" value="Unassembled WGS sequence"/>
</dbReference>
<dbReference type="InterPro" id="IPR029063">
    <property type="entry name" value="SAM-dependent_MTases_sf"/>
</dbReference>
<feature type="domain" description="Ribosomal RNA adenine methylase transferase N-terminal" evidence="4">
    <location>
        <begin position="42"/>
        <end position="187"/>
    </location>
</feature>
<proteinExistence type="predicted"/>
<evidence type="ECO:0000256" key="1">
    <source>
        <dbReference type="ARBA" id="ARBA00022603"/>
    </source>
</evidence>
<dbReference type="SUPFAM" id="SSF53335">
    <property type="entry name" value="S-adenosyl-L-methionine-dependent methyltransferases"/>
    <property type="match status" value="1"/>
</dbReference>
<keyword evidence="3" id="KW-0949">S-adenosyl-L-methionine</keyword>
<dbReference type="Gene3D" id="3.40.50.150">
    <property type="entry name" value="Vaccinia Virus protein VP39"/>
    <property type="match status" value="1"/>
</dbReference>
<sequence>MRLHLKVKEKFGRKFDEEIRFFKGWMNNTRAVGAILPTSSITARRMASVVNPHSGLPVLELGPGTGVITKAILERGIAPDKLVSVEYSTDFFNQLKARFAGVQFINGDAFDLERTLGSLKDRQFDSVVSAVPLLNFPMHRRVELVEDLLSRIPVGRPVVQISYGALSPVVAMPDRYSIQHLDFVVRNIPPAQLWVYRKAH</sequence>
<evidence type="ECO:0000313" key="6">
    <source>
        <dbReference type="Proteomes" id="UP000439983"/>
    </source>
</evidence>
<dbReference type="SMART" id="SM00650">
    <property type="entry name" value="rADc"/>
    <property type="match status" value="1"/>
</dbReference>
<dbReference type="EMBL" id="WITC01000124">
    <property type="protein sequence ID" value="MQX18788.1"/>
    <property type="molecule type" value="Genomic_DNA"/>
</dbReference>
<keyword evidence="6" id="KW-1185">Reference proteome</keyword>
<dbReference type="InterPro" id="IPR020598">
    <property type="entry name" value="rRNA_Ade_methylase_Trfase_N"/>
</dbReference>